<dbReference type="PANTHER" id="PTHR43684">
    <property type="match status" value="1"/>
</dbReference>
<gene>
    <name evidence="2" type="ORF">METZ01_LOCUS176804</name>
</gene>
<sequence>MTYSEIKHVINNRKSMITLNRPSRLNAYTPDMGDEIIAAFREDVIDSNVDVIILKASGKGFCAGADKDFLLGNKVSKKGIKLGKDEFITSFVRELSKCPKPLVAVVNGVAVGIGVTMILPFDIRIASEEASFSFPFTKLGILPGLGSSYYLPALVGASKAKELVLTGSTIDAHEALRIGLVNKVVASKDLVSTLDSISKEISASNQKIISLAKEMFNDLDANLDVAIQREKEFIKDALK</sequence>
<evidence type="ECO:0008006" key="3">
    <source>
        <dbReference type="Google" id="ProtNLM"/>
    </source>
</evidence>
<dbReference type="Pfam" id="PF00378">
    <property type="entry name" value="ECH_1"/>
    <property type="match status" value="1"/>
</dbReference>
<evidence type="ECO:0000313" key="2">
    <source>
        <dbReference type="EMBL" id="SVB23950.1"/>
    </source>
</evidence>
<dbReference type="CDD" id="cd06558">
    <property type="entry name" value="crotonase-like"/>
    <property type="match status" value="1"/>
</dbReference>
<name>A0A382CD36_9ZZZZ</name>
<dbReference type="PANTHER" id="PTHR43684:SF4">
    <property type="entry name" value="ENOYL-COA HYDRATASE_ISOMERASE FAMILY PROTEIN (AFU_ORTHOLOGUE AFUA_1G01890)"/>
    <property type="match status" value="1"/>
</dbReference>
<dbReference type="Gene3D" id="3.90.226.10">
    <property type="entry name" value="2-enoyl-CoA Hydratase, Chain A, domain 1"/>
    <property type="match status" value="1"/>
</dbReference>
<reference evidence="2" key="1">
    <citation type="submission" date="2018-05" db="EMBL/GenBank/DDBJ databases">
        <authorList>
            <person name="Lanie J.A."/>
            <person name="Ng W.-L."/>
            <person name="Kazmierczak K.M."/>
            <person name="Andrzejewski T.M."/>
            <person name="Davidsen T.M."/>
            <person name="Wayne K.J."/>
            <person name="Tettelin H."/>
            <person name="Glass J.I."/>
            <person name="Rusch D."/>
            <person name="Podicherti R."/>
            <person name="Tsui H.-C.T."/>
            <person name="Winkler M.E."/>
        </authorList>
    </citation>
    <scope>NUCLEOTIDE SEQUENCE</scope>
</reference>
<dbReference type="InterPro" id="IPR051053">
    <property type="entry name" value="ECH/Chromodomain_protein"/>
</dbReference>
<dbReference type="AlphaFoldDB" id="A0A382CD36"/>
<dbReference type="InterPro" id="IPR029045">
    <property type="entry name" value="ClpP/crotonase-like_dom_sf"/>
</dbReference>
<proteinExistence type="inferred from homology"/>
<dbReference type="SUPFAM" id="SSF52096">
    <property type="entry name" value="ClpP/crotonase"/>
    <property type="match status" value="1"/>
</dbReference>
<dbReference type="EMBL" id="UINC01033918">
    <property type="protein sequence ID" value="SVB23950.1"/>
    <property type="molecule type" value="Genomic_DNA"/>
</dbReference>
<protein>
    <recommendedName>
        <fullName evidence="3">Enoyl-CoA hydratase</fullName>
    </recommendedName>
</protein>
<dbReference type="InterPro" id="IPR001753">
    <property type="entry name" value="Enoyl-CoA_hydra/iso"/>
</dbReference>
<accession>A0A382CD36</accession>
<evidence type="ECO:0000256" key="1">
    <source>
        <dbReference type="ARBA" id="ARBA00005254"/>
    </source>
</evidence>
<comment type="similarity">
    <text evidence="1">Belongs to the enoyl-CoA hydratase/isomerase family.</text>
</comment>
<organism evidence="2">
    <name type="scientific">marine metagenome</name>
    <dbReference type="NCBI Taxonomy" id="408172"/>
    <lineage>
        <taxon>unclassified sequences</taxon>
        <taxon>metagenomes</taxon>
        <taxon>ecological metagenomes</taxon>
    </lineage>
</organism>